<comment type="caution">
    <text evidence="1">The sequence shown here is derived from an EMBL/GenBank/DDBJ whole genome shotgun (WGS) entry which is preliminary data.</text>
</comment>
<protein>
    <submittedName>
        <fullName evidence="1">Uncharacterized protein</fullName>
    </submittedName>
</protein>
<proteinExistence type="predicted"/>
<name>A0ACB9L4N7_9MYRT</name>
<sequence length="381" mass="41910">MSTPKSFLLLLLLHLGCFIFSAPRRGGGRDHDNIHPPPQKLLKKCLKPRRALSSSFSFFKRVLSARLNFCSAGIQPRPSTAPLSSARTSHRSVFSLVNSSELLLSPMPDSPDEIPDVFEECDISRENPLLPLRNNIFPCTSCGEVFPKPHLLEQHQVVRHAVSELLGEESGMNIVNIIFRAGWTDRDRVPKIDRILKIHNSQVVLSKFEEHRESVKSKAARIGGGTVSRKRDERCIADGNELLRFHCSTLACDLGVGGNSALCNQQHCNICGIITSGFSPKLEGISTLSSGYRAHLTVPDDVVEEFQFMNVKKAMLICRVIAGRVATDADDADKDGGFDSYITRGSSGRVGSPAAARADEEELVVFNPRAVLPCFVIVYCV</sequence>
<organism evidence="1 2">
    <name type="scientific">Melastoma candidum</name>
    <dbReference type="NCBI Taxonomy" id="119954"/>
    <lineage>
        <taxon>Eukaryota</taxon>
        <taxon>Viridiplantae</taxon>
        <taxon>Streptophyta</taxon>
        <taxon>Embryophyta</taxon>
        <taxon>Tracheophyta</taxon>
        <taxon>Spermatophyta</taxon>
        <taxon>Magnoliopsida</taxon>
        <taxon>eudicotyledons</taxon>
        <taxon>Gunneridae</taxon>
        <taxon>Pentapetalae</taxon>
        <taxon>rosids</taxon>
        <taxon>malvids</taxon>
        <taxon>Myrtales</taxon>
        <taxon>Melastomataceae</taxon>
        <taxon>Melastomatoideae</taxon>
        <taxon>Melastomateae</taxon>
        <taxon>Melastoma</taxon>
    </lineage>
</organism>
<dbReference type="Proteomes" id="UP001057402">
    <property type="component" value="Chromosome 12"/>
</dbReference>
<reference evidence="2" key="1">
    <citation type="journal article" date="2023" name="Front. Plant Sci.">
        <title>Chromosomal-level genome assembly of Melastoma candidum provides insights into trichome evolution.</title>
        <authorList>
            <person name="Zhong Y."/>
            <person name="Wu W."/>
            <person name="Sun C."/>
            <person name="Zou P."/>
            <person name="Liu Y."/>
            <person name="Dai S."/>
            <person name="Zhou R."/>
        </authorList>
    </citation>
    <scope>NUCLEOTIDE SEQUENCE [LARGE SCALE GENOMIC DNA]</scope>
</reference>
<gene>
    <name evidence="1" type="ORF">MLD38_040100</name>
</gene>
<keyword evidence="2" id="KW-1185">Reference proteome</keyword>
<accession>A0ACB9L4N7</accession>
<evidence type="ECO:0000313" key="2">
    <source>
        <dbReference type="Proteomes" id="UP001057402"/>
    </source>
</evidence>
<evidence type="ECO:0000313" key="1">
    <source>
        <dbReference type="EMBL" id="KAI4304617.1"/>
    </source>
</evidence>
<dbReference type="EMBL" id="CM042891">
    <property type="protein sequence ID" value="KAI4304617.1"/>
    <property type="molecule type" value="Genomic_DNA"/>
</dbReference>